<evidence type="ECO:0000313" key="2">
    <source>
        <dbReference type="Proteomes" id="UP000054477"/>
    </source>
</evidence>
<reference evidence="2" key="2">
    <citation type="submission" date="2015-01" db="EMBL/GenBank/DDBJ databases">
        <title>Evolutionary Origins and Diversification of the Mycorrhizal Mutualists.</title>
        <authorList>
            <consortium name="DOE Joint Genome Institute"/>
            <consortium name="Mycorrhizal Genomics Consortium"/>
            <person name="Kohler A."/>
            <person name="Kuo A."/>
            <person name="Nagy L.G."/>
            <person name="Floudas D."/>
            <person name="Copeland A."/>
            <person name="Barry K.W."/>
            <person name="Cichocki N."/>
            <person name="Veneault-Fourrey C."/>
            <person name="LaButti K."/>
            <person name="Lindquist E.A."/>
            <person name="Lipzen A."/>
            <person name="Lundell T."/>
            <person name="Morin E."/>
            <person name="Murat C."/>
            <person name="Riley R."/>
            <person name="Ohm R."/>
            <person name="Sun H."/>
            <person name="Tunlid A."/>
            <person name="Henrissat B."/>
            <person name="Grigoriev I.V."/>
            <person name="Hibbett D.S."/>
            <person name="Martin F."/>
        </authorList>
    </citation>
    <scope>NUCLEOTIDE SEQUENCE [LARGE SCALE GENOMIC DNA]</scope>
    <source>
        <strain evidence="2">LaAM-08-1</strain>
    </source>
</reference>
<gene>
    <name evidence="1" type="ORF">K443DRAFT_4045</name>
</gene>
<reference evidence="1 2" key="1">
    <citation type="submission" date="2014-04" db="EMBL/GenBank/DDBJ databases">
        <authorList>
            <consortium name="DOE Joint Genome Institute"/>
            <person name="Kuo A."/>
            <person name="Kohler A."/>
            <person name="Nagy L.G."/>
            <person name="Floudas D."/>
            <person name="Copeland A."/>
            <person name="Barry K.W."/>
            <person name="Cichocki N."/>
            <person name="Veneault-Fourrey C."/>
            <person name="LaButti K."/>
            <person name="Lindquist E.A."/>
            <person name="Lipzen A."/>
            <person name="Lundell T."/>
            <person name="Morin E."/>
            <person name="Murat C."/>
            <person name="Sun H."/>
            <person name="Tunlid A."/>
            <person name="Henrissat B."/>
            <person name="Grigoriev I.V."/>
            <person name="Hibbett D.S."/>
            <person name="Martin F."/>
            <person name="Nordberg H.P."/>
            <person name="Cantor M.N."/>
            <person name="Hua S.X."/>
        </authorList>
    </citation>
    <scope>NUCLEOTIDE SEQUENCE [LARGE SCALE GENOMIC DNA]</scope>
    <source>
        <strain evidence="1 2">LaAM-08-1</strain>
    </source>
</reference>
<evidence type="ECO:0000313" key="1">
    <source>
        <dbReference type="EMBL" id="KIK05213.1"/>
    </source>
</evidence>
<organism evidence="1 2">
    <name type="scientific">Laccaria amethystina LaAM-08-1</name>
    <dbReference type="NCBI Taxonomy" id="1095629"/>
    <lineage>
        <taxon>Eukaryota</taxon>
        <taxon>Fungi</taxon>
        <taxon>Dikarya</taxon>
        <taxon>Basidiomycota</taxon>
        <taxon>Agaricomycotina</taxon>
        <taxon>Agaricomycetes</taxon>
        <taxon>Agaricomycetidae</taxon>
        <taxon>Agaricales</taxon>
        <taxon>Agaricineae</taxon>
        <taxon>Hydnangiaceae</taxon>
        <taxon>Laccaria</taxon>
    </lineage>
</organism>
<keyword evidence="2" id="KW-1185">Reference proteome</keyword>
<accession>A0A0C9YAW6</accession>
<proteinExistence type="predicted"/>
<dbReference type="AlphaFoldDB" id="A0A0C9YAW6"/>
<dbReference type="EMBL" id="KN838562">
    <property type="protein sequence ID" value="KIK05213.1"/>
    <property type="molecule type" value="Genomic_DNA"/>
</dbReference>
<dbReference type="OrthoDB" id="3056089at2759"/>
<dbReference type="Proteomes" id="UP000054477">
    <property type="component" value="Unassembled WGS sequence"/>
</dbReference>
<protein>
    <submittedName>
        <fullName evidence="1">Uncharacterized protein</fullName>
    </submittedName>
</protein>
<sequence length="141" mass="15830">MDYVEAVWIETLVVAPHLTPAPFLNALLNPAYTPNSNHAHAQGVRPHTTGILCDAAPASPLKVILPCPVSLEGFCICYAVNDEDWAQLMKLKVQQGNQHVEKLDHKDWQGHAGFAKLGRFPQQTQDFHIRCEDRKMGCYQR</sequence>
<dbReference type="HOGENOM" id="CLU_1825590_0_0_1"/>
<name>A0A0C9YAW6_9AGAR</name>